<dbReference type="InterPro" id="IPR001789">
    <property type="entry name" value="Sig_transdc_resp-reg_receiver"/>
</dbReference>
<dbReference type="PATRIC" id="fig|1423140.3.peg.2106"/>
<evidence type="ECO:0000256" key="3">
    <source>
        <dbReference type="ARBA" id="ARBA00023125"/>
    </source>
</evidence>
<dbReference type="InterPro" id="IPR039420">
    <property type="entry name" value="WalR-like"/>
</dbReference>
<dbReference type="Pfam" id="PF00196">
    <property type="entry name" value="GerE"/>
    <property type="match status" value="1"/>
</dbReference>
<dbReference type="GO" id="GO:0003677">
    <property type="term" value="F:DNA binding"/>
    <property type="evidence" value="ECO:0007669"/>
    <property type="project" value="UniProtKB-KW"/>
</dbReference>
<dbReference type="InterPro" id="IPR058245">
    <property type="entry name" value="NreC/VraR/RcsB-like_REC"/>
</dbReference>
<keyword evidence="2" id="KW-0805">Transcription regulation</keyword>
<dbReference type="CDD" id="cd06170">
    <property type="entry name" value="LuxR_C_like"/>
    <property type="match status" value="1"/>
</dbReference>
<evidence type="ECO:0000313" key="8">
    <source>
        <dbReference type="EMBL" id="ETA06931.1"/>
    </source>
</evidence>
<proteinExistence type="predicted"/>
<dbReference type="EMBL" id="AYXO01000016">
    <property type="protein sequence ID" value="ETA06931.1"/>
    <property type="molecule type" value="Genomic_DNA"/>
</dbReference>
<dbReference type="Pfam" id="PF00072">
    <property type="entry name" value="Response_reg"/>
    <property type="match status" value="1"/>
</dbReference>
<keyword evidence="1 5" id="KW-0597">Phosphoprotein</keyword>
<dbReference type="PRINTS" id="PR00038">
    <property type="entry name" value="HTHLUXR"/>
</dbReference>
<comment type="caution">
    <text evidence="8">The sequence shown here is derived from an EMBL/GenBank/DDBJ whole genome shotgun (WGS) entry which is preliminary data.</text>
</comment>
<keyword evidence="4" id="KW-0804">Transcription</keyword>
<dbReference type="PROSITE" id="PS50043">
    <property type="entry name" value="HTH_LUXR_2"/>
    <property type="match status" value="1"/>
</dbReference>
<dbReference type="HOGENOM" id="CLU_000445_90_10_11"/>
<dbReference type="Gene3D" id="3.40.50.2300">
    <property type="match status" value="1"/>
</dbReference>
<reference evidence="8 9" key="1">
    <citation type="journal article" date="2014" name="Genome Announc.">
        <title>Draft Genome Sequence of Gordonia alkanivorans Strain CGMCC6845, a Halotolerant Hydrocarbon-Degrading Bacterium.</title>
        <authorList>
            <person name="Wang X."/>
            <person name="Jin D."/>
            <person name="Zhou L."/>
            <person name="Wu L."/>
            <person name="An W."/>
            <person name="Zhao L."/>
        </authorList>
    </citation>
    <scope>NUCLEOTIDE SEQUENCE [LARGE SCALE GENOMIC DNA]</scope>
    <source>
        <strain evidence="8 9">CGMCC 6845</strain>
    </source>
</reference>
<dbReference type="InterPro" id="IPR016032">
    <property type="entry name" value="Sig_transdc_resp-reg_C-effctor"/>
</dbReference>
<dbReference type="SUPFAM" id="SSF46894">
    <property type="entry name" value="C-terminal effector domain of the bipartite response regulators"/>
    <property type="match status" value="1"/>
</dbReference>
<accession>W9DJW0</accession>
<dbReference type="SUPFAM" id="SSF52172">
    <property type="entry name" value="CheY-like"/>
    <property type="match status" value="1"/>
</dbReference>
<feature type="modified residue" description="4-aspartylphosphate" evidence="5">
    <location>
        <position position="53"/>
    </location>
</feature>
<evidence type="ECO:0000256" key="1">
    <source>
        <dbReference type="ARBA" id="ARBA00022553"/>
    </source>
</evidence>
<protein>
    <submittedName>
        <fullName evidence="8">LuxR family transcriptional regulator</fullName>
    </submittedName>
</protein>
<dbReference type="GO" id="GO:0006355">
    <property type="term" value="P:regulation of DNA-templated transcription"/>
    <property type="evidence" value="ECO:0007669"/>
    <property type="project" value="InterPro"/>
</dbReference>
<keyword evidence="9" id="KW-1185">Reference proteome</keyword>
<dbReference type="SMART" id="SM00448">
    <property type="entry name" value="REC"/>
    <property type="match status" value="1"/>
</dbReference>
<feature type="domain" description="HTH luxR-type" evidence="6">
    <location>
        <begin position="137"/>
        <end position="202"/>
    </location>
</feature>
<gene>
    <name evidence="8" type="ORF">V525_10530</name>
</gene>
<dbReference type="AlphaFoldDB" id="W9DJW0"/>
<dbReference type="InterPro" id="IPR000792">
    <property type="entry name" value="Tscrpt_reg_LuxR_C"/>
</dbReference>
<dbReference type="CDD" id="cd17535">
    <property type="entry name" value="REC_NarL-like"/>
    <property type="match status" value="1"/>
</dbReference>
<evidence type="ECO:0000256" key="5">
    <source>
        <dbReference type="PROSITE-ProRule" id="PRU00169"/>
    </source>
</evidence>
<dbReference type="PROSITE" id="PS00622">
    <property type="entry name" value="HTH_LUXR_1"/>
    <property type="match status" value="1"/>
</dbReference>
<dbReference type="SMART" id="SM00421">
    <property type="entry name" value="HTH_LUXR"/>
    <property type="match status" value="1"/>
</dbReference>
<evidence type="ECO:0000256" key="4">
    <source>
        <dbReference type="ARBA" id="ARBA00023163"/>
    </source>
</evidence>
<evidence type="ECO:0000313" key="9">
    <source>
        <dbReference type="Proteomes" id="UP000035035"/>
    </source>
</evidence>
<dbReference type="InterPro" id="IPR011006">
    <property type="entry name" value="CheY-like_superfamily"/>
</dbReference>
<dbReference type="PROSITE" id="PS50110">
    <property type="entry name" value="RESPONSE_REGULATORY"/>
    <property type="match status" value="1"/>
</dbReference>
<evidence type="ECO:0000259" key="6">
    <source>
        <dbReference type="PROSITE" id="PS50043"/>
    </source>
</evidence>
<dbReference type="PANTHER" id="PTHR43214">
    <property type="entry name" value="TWO-COMPONENT RESPONSE REGULATOR"/>
    <property type="match status" value="1"/>
</dbReference>
<sequence>MRVLLVDDHPVVRAGLRALLASHDDVLVVAEAASGEEAVASAMSTKPDVVLMDLRLGDGIDGAQATAQIVAASDPPRVVVLTTYDTDADILRAVEAGAAGYLLKDTDPEVLIESVFAAARGETVLDPDVARRLYRRMQRPPADLSAREVEVLSLVAKGLSNRAIAKQLVVSEATVKSHLVHAFTKLDVDNRTAAVVAARERGQII</sequence>
<dbReference type="GO" id="GO:0000160">
    <property type="term" value="P:phosphorelay signal transduction system"/>
    <property type="evidence" value="ECO:0007669"/>
    <property type="project" value="InterPro"/>
</dbReference>
<name>W9DJW0_9ACTN</name>
<keyword evidence="3" id="KW-0238">DNA-binding</keyword>
<evidence type="ECO:0000259" key="7">
    <source>
        <dbReference type="PROSITE" id="PS50110"/>
    </source>
</evidence>
<evidence type="ECO:0000256" key="2">
    <source>
        <dbReference type="ARBA" id="ARBA00023015"/>
    </source>
</evidence>
<dbReference type="PANTHER" id="PTHR43214:SF24">
    <property type="entry name" value="TRANSCRIPTIONAL REGULATORY PROTEIN NARL-RELATED"/>
    <property type="match status" value="1"/>
</dbReference>
<organism evidence="8 9">
    <name type="scientific">Gordonia alkanivorans CGMCC 6845</name>
    <dbReference type="NCBI Taxonomy" id="1423140"/>
    <lineage>
        <taxon>Bacteria</taxon>
        <taxon>Bacillati</taxon>
        <taxon>Actinomycetota</taxon>
        <taxon>Actinomycetes</taxon>
        <taxon>Mycobacteriales</taxon>
        <taxon>Gordoniaceae</taxon>
        <taxon>Gordonia</taxon>
    </lineage>
</organism>
<feature type="domain" description="Response regulatory" evidence="7">
    <location>
        <begin position="2"/>
        <end position="119"/>
    </location>
</feature>
<dbReference type="Proteomes" id="UP000035035">
    <property type="component" value="Unassembled WGS sequence"/>
</dbReference>